<keyword evidence="2" id="KW-1185">Reference proteome</keyword>
<sequence length="64" mass="6792">MVLSVQHPDATPSGERGLEALLDSYHHVAADVLNAHVRAGEHCQDCGQVWPCAPVNSAAFALDL</sequence>
<organism evidence="1 2">
    <name type="scientific">Kutzneria buriramensis</name>
    <dbReference type="NCBI Taxonomy" id="1045776"/>
    <lineage>
        <taxon>Bacteria</taxon>
        <taxon>Bacillati</taxon>
        <taxon>Actinomycetota</taxon>
        <taxon>Actinomycetes</taxon>
        <taxon>Pseudonocardiales</taxon>
        <taxon>Pseudonocardiaceae</taxon>
        <taxon>Kutzneria</taxon>
    </lineage>
</organism>
<evidence type="ECO:0000313" key="2">
    <source>
        <dbReference type="Proteomes" id="UP000256269"/>
    </source>
</evidence>
<dbReference type="Proteomes" id="UP000256269">
    <property type="component" value="Unassembled WGS sequence"/>
</dbReference>
<comment type="caution">
    <text evidence="1">The sequence shown here is derived from an EMBL/GenBank/DDBJ whole genome shotgun (WGS) entry which is preliminary data.</text>
</comment>
<dbReference type="OrthoDB" id="5190182at2"/>
<protein>
    <submittedName>
        <fullName evidence="1">Uncharacterized protein</fullName>
    </submittedName>
</protein>
<name>A0A3E0GWF4_9PSEU</name>
<gene>
    <name evidence="1" type="ORF">BCF44_12110</name>
</gene>
<evidence type="ECO:0000313" key="1">
    <source>
        <dbReference type="EMBL" id="REH32464.1"/>
    </source>
</evidence>
<proteinExistence type="predicted"/>
<accession>A0A3E0GWF4</accession>
<dbReference type="RefSeq" id="WP_116180605.1">
    <property type="nucleotide sequence ID" value="NZ_CP144375.1"/>
</dbReference>
<dbReference type="AlphaFoldDB" id="A0A3E0GWF4"/>
<dbReference type="EMBL" id="QUNO01000021">
    <property type="protein sequence ID" value="REH32464.1"/>
    <property type="molecule type" value="Genomic_DNA"/>
</dbReference>
<reference evidence="1 2" key="1">
    <citation type="submission" date="2018-08" db="EMBL/GenBank/DDBJ databases">
        <title>Genomic Encyclopedia of Archaeal and Bacterial Type Strains, Phase II (KMG-II): from individual species to whole genera.</title>
        <authorList>
            <person name="Goeker M."/>
        </authorList>
    </citation>
    <scope>NUCLEOTIDE SEQUENCE [LARGE SCALE GENOMIC DNA]</scope>
    <source>
        <strain evidence="1 2">DSM 45791</strain>
    </source>
</reference>